<reference evidence="2" key="1">
    <citation type="journal article" date="2014" name="Int. J. Syst. Evol. Microbiol.">
        <title>Complete genome sequence of Corynebacterium casei LMG S-19264T (=DSM 44701T), isolated from a smear-ripened cheese.</title>
        <authorList>
            <consortium name="US DOE Joint Genome Institute (JGI-PGF)"/>
            <person name="Walter F."/>
            <person name="Albersmeier A."/>
            <person name="Kalinowski J."/>
            <person name="Ruckert C."/>
        </authorList>
    </citation>
    <scope>NUCLEOTIDE SEQUENCE</scope>
    <source>
        <strain evidence="2">CGMCC 1.10998</strain>
    </source>
</reference>
<organism evidence="2 3">
    <name type="scientific">Undibacterium terreum</name>
    <dbReference type="NCBI Taxonomy" id="1224302"/>
    <lineage>
        <taxon>Bacteria</taxon>
        <taxon>Pseudomonadati</taxon>
        <taxon>Pseudomonadota</taxon>
        <taxon>Betaproteobacteria</taxon>
        <taxon>Burkholderiales</taxon>
        <taxon>Oxalobacteraceae</taxon>
        <taxon>Undibacterium</taxon>
    </lineage>
</organism>
<gene>
    <name evidence="2" type="ORF">GCM10011396_02180</name>
</gene>
<evidence type="ECO:0000313" key="3">
    <source>
        <dbReference type="Proteomes" id="UP000637423"/>
    </source>
</evidence>
<evidence type="ECO:0000313" key="2">
    <source>
        <dbReference type="EMBL" id="GGC58818.1"/>
    </source>
</evidence>
<name>A0A916U3M2_9BURK</name>
<comment type="caution">
    <text evidence="2">The sequence shown here is derived from an EMBL/GenBank/DDBJ whole genome shotgun (WGS) entry which is preliminary data.</text>
</comment>
<dbReference type="Proteomes" id="UP000637423">
    <property type="component" value="Unassembled WGS sequence"/>
</dbReference>
<feature type="region of interest" description="Disordered" evidence="1">
    <location>
        <begin position="1"/>
        <end position="26"/>
    </location>
</feature>
<feature type="compositionally biased region" description="Basic and acidic residues" evidence="1">
    <location>
        <begin position="1"/>
        <end position="10"/>
    </location>
</feature>
<sequence length="47" mass="5385">MEVSKKHEGETPGQVNREGIQFNPGYGNRLRAEKFKDRIFSDMGAKM</sequence>
<accession>A0A916U3M2</accession>
<protein>
    <submittedName>
        <fullName evidence="2">Uncharacterized protein</fullName>
    </submittedName>
</protein>
<dbReference type="EMBL" id="BMED01000001">
    <property type="protein sequence ID" value="GGC58818.1"/>
    <property type="molecule type" value="Genomic_DNA"/>
</dbReference>
<keyword evidence="3" id="KW-1185">Reference proteome</keyword>
<reference evidence="2" key="2">
    <citation type="submission" date="2020-09" db="EMBL/GenBank/DDBJ databases">
        <authorList>
            <person name="Sun Q."/>
            <person name="Zhou Y."/>
        </authorList>
    </citation>
    <scope>NUCLEOTIDE SEQUENCE</scope>
    <source>
        <strain evidence="2">CGMCC 1.10998</strain>
    </source>
</reference>
<dbReference type="AlphaFoldDB" id="A0A916U3M2"/>
<evidence type="ECO:0000256" key="1">
    <source>
        <dbReference type="SAM" id="MobiDB-lite"/>
    </source>
</evidence>
<proteinExistence type="predicted"/>